<dbReference type="Proteomes" id="UP000179145">
    <property type="component" value="Plasmid pKB14400_2"/>
</dbReference>
<keyword evidence="1" id="KW-0614">Plasmid</keyword>
<protein>
    <submittedName>
        <fullName evidence="1">Uncharacterized protein</fullName>
    </submittedName>
</protein>
<dbReference type="KEGG" id="kba:A0U89_15035"/>
<dbReference type="AlphaFoldDB" id="A0A1D8UYC4"/>
<name>A0A1D8UYC4_9PROT</name>
<evidence type="ECO:0000313" key="2">
    <source>
        <dbReference type="Proteomes" id="UP000179145"/>
    </source>
</evidence>
<proteinExistence type="predicted"/>
<dbReference type="EMBL" id="CP014676">
    <property type="protein sequence ID" value="AOX18624.1"/>
    <property type="molecule type" value="Genomic_DNA"/>
</dbReference>
<organism evidence="1 2">
    <name type="scientific">Kozakia baliensis</name>
    <dbReference type="NCBI Taxonomy" id="153496"/>
    <lineage>
        <taxon>Bacteria</taxon>
        <taxon>Pseudomonadati</taxon>
        <taxon>Pseudomonadota</taxon>
        <taxon>Alphaproteobacteria</taxon>
        <taxon>Acetobacterales</taxon>
        <taxon>Acetobacteraceae</taxon>
        <taxon>Kozakia</taxon>
    </lineage>
</organism>
<accession>A0A1D8UYC4</accession>
<sequence>MKNFALSTKKMHGRMMEGDDRIEGVSIMDAFLRYPRTPRRTPRERLAAHFRHATGTCLLPDAGALVGVIVQPAAPHETLAVRPPTHPAPGMLV</sequence>
<reference evidence="1 2" key="1">
    <citation type="journal article" date="2016" name="Microb. Cell Fact.">
        <title>Dissection of exopolysaccharide biosynthesis in Kozakia baliensis.</title>
        <authorList>
            <person name="Brandt J.U."/>
            <person name="Jakob F."/>
            <person name="Behr J."/>
            <person name="Geissler A.J."/>
            <person name="Vogel R.F."/>
        </authorList>
    </citation>
    <scope>NUCLEOTIDE SEQUENCE [LARGE SCALE GENOMIC DNA]</scope>
    <source>
        <strain evidence="1 2">DSM 14400</strain>
        <plasmid evidence="2">Plasmid pkb14400_2</plasmid>
    </source>
</reference>
<keyword evidence="2" id="KW-1185">Reference proteome</keyword>
<geneLocation type="plasmid" evidence="2">
    <name>pkb14400_2</name>
</geneLocation>
<evidence type="ECO:0000313" key="1">
    <source>
        <dbReference type="EMBL" id="AOX18624.1"/>
    </source>
</evidence>
<gene>
    <name evidence="1" type="ORF">A0U89_15035</name>
</gene>